<sequence>MIGVGQTRGMTTPAARPSRPDVVETAVTVLLGVAWSALPDHVASPSRRRTARTALVAAGAGIVAVRSATHSTRHTPMDDTAVAESAPVHEGVPSAAVAEDGPGVTGGNGAVRPWESIPPRWRPLVGVAGAATLVGGSVLSLRLSQRIDDVCAARLARAGVSYPYTVVGLGWGAVALVMALLDPDE</sequence>
<dbReference type="Proteomes" id="UP000004367">
    <property type="component" value="Unassembled WGS sequence"/>
</dbReference>
<feature type="transmembrane region" description="Helical" evidence="1">
    <location>
        <begin position="162"/>
        <end position="181"/>
    </location>
</feature>
<keyword evidence="3" id="KW-1185">Reference proteome</keyword>
<keyword evidence="1" id="KW-1133">Transmembrane helix</keyword>
<evidence type="ECO:0000313" key="3">
    <source>
        <dbReference type="Proteomes" id="UP000004367"/>
    </source>
</evidence>
<dbReference type="AlphaFoldDB" id="H5UT27"/>
<protein>
    <submittedName>
        <fullName evidence="2">Uncharacterized protein</fullName>
    </submittedName>
</protein>
<evidence type="ECO:0000313" key="2">
    <source>
        <dbReference type="EMBL" id="GAB48885.1"/>
    </source>
</evidence>
<accession>H5UT27</accession>
<comment type="caution">
    <text evidence="2">The sequence shown here is derived from an EMBL/GenBank/DDBJ whole genome shotgun (WGS) entry which is preliminary data.</text>
</comment>
<keyword evidence="1" id="KW-0472">Membrane</keyword>
<proteinExistence type="predicted"/>
<keyword evidence="1" id="KW-0812">Transmembrane</keyword>
<organism evidence="2 3">
    <name type="scientific">Mobilicoccus pelagius NBRC 104925</name>
    <dbReference type="NCBI Taxonomy" id="1089455"/>
    <lineage>
        <taxon>Bacteria</taxon>
        <taxon>Bacillati</taxon>
        <taxon>Actinomycetota</taxon>
        <taxon>Actinomycetes</taxon>
        <taxon>Micrococcales</taxon>
        <taxon>Dermatophilaceae</taxon>
        <taxon>Mobilicoccus</taxon>
    </lineage>
</organism>
<reference evidence="2 3" key="1">
    <citation type="submission" date="2012-02" db="EMBL/GenBank/DDBJ databases">
        <title>Whole genome shotgun sequence of Mobilicoccus pelagius NBRC 104925.</title>
        <authorList>
            <person name="Yoshida Y."/>
            <person name="Hosoyama A."/>
            <person name="Tsuchikane K."/>
            <person name="Katsumata H."/>
            <person name="Yamazaki S."/>
            <person name="Fujita N."/>
        </authorList>
    </citation>
    <scope>NUCLEOTIDE SEQUENCE [LARGE SCALE GENOMIC DNA]</scope>
    <source>
        <strain evidence="2 3">NBRC 104925</strain>
    </source>
</reference>
<evidence type="ECO:0000256" key="1">
    <source>
        <dbReference type="SAM" id="Phobius"/>
    </source>
</evidence>
<dbReference type="STRING" id="1089455.MOPEL_084_00200"/>
<name>H5UT27_9MICO</name>
<gene>
    <name evidence="2" type="ORF">MOPEL_084_00200</name>
</gene>
<dbReference type="EMBL" id="BAFE01000062">
    <property type="protein sequence ID" value="GAB48885.1"/>
    <property type="molecule type" value="Genomic_DNA"/>
</dbReference>